<dbReference type="STRING" id="1182543.W9XBI5"/>
<dbReference type="InterPro" id="IPR010730">
    <property type="entry name" value="HET"/>
</dbReference>
<keyword evidence="3" id="KW-1185">Reference proteome</keyword>
<dbReference type="HOGENOM" id="CLU_002639_3_1_1"/>
<gene>
    <name evidence="2" type="ORF">A1O5_01389</name>
</gene>
<name>W9XBI5_9EURO</name>
<dbReference type="EMBL" id="AMGX01000002">
    <property type="protein sequence ID" value="EXJ74695.1"/>
    <property type="molecule type" value="Genomic_DNA"/>
</dbReference>
<dbReference type="eggNOG" id="ENOG502SICY">
    <property type="taxonomic scope" value="Eukaryota"/>
</dbReference>
<dbReference type="GeneID" id="19186124"/>
<evidence type="ECO:0000313" key="3">
    <source>
        <dbReference type="Proteomes" id="UP000019471"/>
    </source>
</evidence>
<evidence type="ECO:0000259" key="1">
    <source>
        <dbReference type="Pfam" id="PF06985"/>
    </source>
</evidence>
<dbReference type="RefSeq" id="XP_007740197.1">
    <property type="nucleotide sequence ID" value="XM_007742007.1"/>
</dbReference>
<feature type="domain" description="Heterokaryon incompatibility" evidence="1">
    <location>
        <begin position="156"/>
        <end position="308"/>
    </location>
</feature>
<reference evidence="2 3" key="1">
    <citation type="submission" date="2013-03" db="EMBL/GenBank/DDBJ databases">
        <title>The Genome Sequence of Cladophialophora psammophila CBS 110553.</title>
        <authorList>
            <consortium name="The Broad Institute Genomics Platform"/>
            <person name="Cuomo C."/>
            <person name="de Hoog S."/>
            <person name="Gorbushina A."/>
            <person name="Walker B."/>
            <person name="Young S.K."/>
            <person name="Zeng Q."/>
            <person name="Gargeya S."/>
            <person name="Fitzgerald M."/>
            <person name="Haas B."/>
            <person name="Abouelleil A."/>
            <person name="Allen A.W."/>
            <person name="Alvarado L."/>
            <person name="Arachchi H.M."/>
            <person name="Berlin A.M."/>
            <person name="Chapman S.B."/>
            <person name="Gainer-Dewar J."/>
            <person name="Goldberg J."/>
            <person name="Griggs A."/>
            <person name="Gujja S."/>
            <person name="Hansen M."/>
            <person name="Howarth C."/>
            <person name="Imamovic A."/>
            <person name="Ireland A."/>
            <person name="Larimer J."/>
            <person name="McCowan C."/>
            <person name="Murphy C."/>
            <person name="Pearson M."/>
            <person name="Poon T.W."/>
            <person name="Priest M."/>
            <person name="Roberts A."/>
            <person name="Saif S."/>
            <person name="Shea T."/>
            <person name="Sisk P."/>
            <person name="Sykes S."/>
            <person name="Wortman J."/>
            <person name="Nusbaum C."/>
            <person name="Birren B."/>
        </authorList>
    </citation>
    <scope>NUCLEOTIDE SEQUENCE [LARGE SCALE GENOMIC DNA]</scope>
    <source>
        <strain evidence="2 3">CBS 110553</strain>
    </source>
</reference>
<dbReference type="OrthoDB" id="5125733at2759"/>
<dbReference type="PANTHER" id="PTHR33112:SF16">
    <property type="entry name" value="HETEROKARYON INCOMPATIBILITY DOMAIN-CONTAINING PROTEIN"/>
    <property type="match status" value="1"/>
</dbReference>
<dbReference type="AlphaFoldDB" id="W9XBI5"/>
<accession>W9XBI5</accession>
<sequence length="628" mass="71295">MSISASELAHSVQTKSCLECQLLSDVISTRHKDWTLHAEQWPSIRLGLAVGKPAQLNYRTQDRTDVFDLQIYRSVSQQAVGLDVNLPKAIGLGPDIPPFSGSDESISLIKKWYAECSAEHELCNSYLSGDRPTRLLDTRGENPALIEASTADKVGYVALSYCWGTRDKHPMLRTTRSTVSQHQAGIEFASLPAVFRDAIVLSRALGFIYIWIDALCIIQDDAEDWNKEAATMCRVYSQASLTIIASRPDGCTTSIFGNQAFAQFDMVSFKGVSLRVRTNISKSHEINPVIPLGPDADPISRRAWTLQEGVLSNRAVYFTNDELRWECNTWRRCQCGQLKTKFPLKYDAEEYEYEGHRTWRLNDFFPTHSVEEAYRIMWQHMVVFYTNRSLTMEQDRLVALSGLAQRFDALMKEHFQRKDTYLAGIWQGALPAQLLWCIVNKAHSTTLGYEHTRPSAWRAPSWSWASMEAPVFTFLHTSIDSRLEVMEALVEPKSEDHFGQVKLAILRVRAPVLHEVRFIRDPERAGWSRFPVVKFHDLDLRIENAFFDNDLEAETDKSLSDPKQRFSLLVVGYGKGNDLHECLAITPVSGKIATFERIGLIRLGQHFREPEGNARAIENASREAVTLV</sequence>
<comment type="caution">
    <text evidence="2">The sequence shown here is derived from an EMBL/GenBank/DDBJ whole genome shotgun (WGS) entry which is preliminary data.</text>
</comment>
<proteinExistence type="predicted"/>
<evidence type="ECO:0000313" key="2">
    <source>
        <dbReference type="EMBL" id="EXJ74695.1"/>
    </source>
</evidence>
<organism evidence="2 3">
    <name type="scientific">Cladophialophora psammophila CBS 110553</name>
    <dbReference type="NCBI Taxonomy" id="1182543"/>
    <lineage>
        <taxon>Eukaryota</taxon>
        <taxon>Fungi</taxon>
        <taxon>Dikarya</taxon>
        <taxon>Ascomycota</taxon>
        <taxon>Pezizomycotina</taxon>
        <taxon>Eurotiomycetes</taxon>
        <taxon>Chaetothyriomycetidae</taxon>
        <taxon>Chaetothyriales</taxon>
        <taxon>Herpotrichiellaceae</taxon>
        <taxon>Cladophialophora</taxon>
    </lineage>
</organism>
<protein>
    <recommendedName>
        <fullName evidence="1">Heterokaryon incompatibility domain-containing protein</fullName>
    </recommendedName>
</protein>
<dbReference type="Pfam" id="PF06985">
    <property type="entry name" value="HET"/>
    <property type="match status" value="1"/>
</dbReference>
<dbReference type="PANTHER" id="PTHR33112">
    <property type="entry name" value="DOMAIN PROTEIN, PUTATIVE-RELATED"/>
    <property type="match status" value="1"/>
</dbReference>
<dbReference type="Proteomes" id="UP000019471">
    <property type="component" value="Unassembled WGS sequence"/>
</dbReference>